<dbReference type="Gene3D" id="3.10.530.10">
    <property type="entry name" value="CPE0013-like"/>
    <property type="match status" value="1"/>
</dbReference>
<dbReference type="SUPFAM" id="SSF160148">
    <property type="entry name" value="CPE0013-like"/>
    <property type="match status" value="1"/>
</dbReference>
<evidence type="ECO:0000313" key="2">
    <source>
        <dbReference type="Proteomes" id="UP000886857"/>
    </source>
</evidence>
<dbReference type="InterPro" id="IPR036593">
    <property type="entry name" value="CPE0013-like_sf"/>
</dbReference>
<sequence length="113" mass="11872">MELVCIVCPRSCRLTVTDGKVSGNGCKRGEAFAVSESTRPMRTVCTTVATAFASMPVLPVKTAGEIPRDKIGELMKAADAVLVTEKLKRGDVVLPDVVGTGVDLVATATLYSE</sequence>
<dbReference type="PANTHER" id="PTHR39450:SF1">
    <property type="entry name" value="DUF1667 DOMAIN-CONTAINING PROTEIN"/>
    <property type="match status" value="1"/>
</dbReference>
<organism evidence="1 2">
    <name type="scientific">Candidatus Limadaptatus stercoripullorum</name>
    <dbReference type="NCBI Taxonomy" id="2840846"/>
    <lineage>
        <taxon>Bacteria</taxon>
        <taxon>Bacillati</taxon>
        <taxon>Bacillota</taxon>
        <taxon>Clostridia</taxon>
        <taxon>Eubacteriales</taxon>
        <taxon>Candidatus Limadaptatus</taxon>
    </lineage>
</organism>
<dbReference type="PANTHER" id="PTHR39450">
    <property type="entry name" value="MOLYBDOPTERIN OXIDOREDUCTASE, 4FE-4S CLUSTER-BINDING SUBUNIT"/>
    <property type="match status" value="1"/>
</dbReference>
<gene>
    <name evidence="1" type="ORF">IAC73_00945</name>
</gene>
<reference evidence="1" key="1">
    <citation type="submission" date="2020-10" db="EMBL/GenBank/DDBJ databases">
        <authorList>
            <person name="Gilroy R."/>
        </authorList>
    </citation>
    <scope>NUCLEOTIDE SEQUENCE</scope>
    <source>
        <strain evidence="1">10406</strain>
    </source>
</reference>
<evidence type="ECO:0000313" key="1">
    <source>
        <dbReference type="EMBL" id="HIU98394.1"/>
    </source>
</evidence>
<dbReference type="Pfam" id="PF07892">
    <property type="entry name" value="DUF1667"/>
    <property type="match status" value="1"/>
</dbReference>
<dbReference type="AlphaFoldDB" id="A0A9D1N8I4"/>
<comment type="caution">
    <text evidence="1">The sequence shown here is derived from an EMBL/GenBank/DDBJ whole genome shotgun (WGS) entry which is preliminary data.</text>
</comment>
<dbReference type="Proteomes" id="UP000886857">
    <property type="component" value="Unassembled WGS sequence"/>
</dbReference>
<dbReference type="EMBL" id="DVOE01000011">
    <property type="protein sequence ID" value="HIU98394.1"/>
    <property type="molecule type" value="Genomic_DNA"/>
</dbReference>
<reference evidence="1" key="2">
    <citation type="journal article" date="2021" name="PeerJ">
        <title>Extensive microbial diversity within the chicken gut microbiome revealed by metagenomics and culture.</title>
        <authorList>
            <person name="Gilroy R."/>
            <person name="Ravi A."/>
            <person name="Getino M."/>
            <person name="Pursley I."/>
            <person name="Horton D.L."/>
            <person name="Alikhan N.F."/>
            <person name="Baker D."/>
            <person name="Gharbi K."/>
            <person name="Hall N."/>
            <person name="Watson M."/>
            <person name="Adriaenssens E.M."/>
            <person name="Foster-Nyarko E."/>
            <person name="Jarju S."/>
            <person name="Secka A."/>
            <person name="Antonio M."/>
            <person name="Oren A."/>
            <person name="Chaudhuri R.R."/>
            <person name="La Ragione R."/>
            <person name="Hildebrand F."/>
            <person name="Pallen M.J."/>
        </authorList>
    </citation>
    <scope>NUCLEOTIDE SEQUENCE</scope>
    <source>
        <strain evidence="1">10406</strain>
    </source>
</reference>
<accession>A0A9D1N8I4</accession>
<protein>
    <submittedName>
        <fullName evidence="1">DUF1667 domain-containing protein</fullName>
    </submittedName>
</protein>
<name>A0A9D1N8I4_9FIRM</name>
<dbReference type="InterPro" id="IPR012460">
    <property type="entry name" value="DUF1667"/>
</dbReference>
<proteinExistence type="predicted"/>